<reference evidence="2 3" key="1">
    <citation type="submission" date="2023-12" db="EMBL/GenBank/DDBJ databases">
        <title>the genome sequence of Hyalangium sp. s54d21.</title>
        <authorList>
            <person name="Zhang X."/>
        </authorList>
    </citation>
    <scope>NUCLEOTIDE SEQUENCE [LARGE SCALE GENOMIC DNA]</scope>
    <source>
        <strain evidence="3">s54d21</strain>
    </source>
</reference>
<evidence type="ECO:0000256" key="1">
    <source>
        <dbReference type="SAM" id="SignalP"/>
    </source>
</evidence>
<proteinExistence type="predicted"/>
<feature type="signal peptide" evidence="1">
    <location>
        <begin position="1"/>
        <end position="27"/>
    </location>
</feature>
<evidence type="ECO:0000313" key="2">
    <source>
        <dbReference type="EMBL" id="MDY7226775.1"/>
    </source>
</evidence>
<keyword evidence="1" id="KW-0732">Signal</keyword>
<name>A0ABU5H001_9BACT</name>
<accession>A0ABU5H001</accession>
<dbReference type="EMBL" id="JAXIVS010000003">
    <property type="protein sequence ID" value="MDY7226775.1"/>
    <property type="molecule type" value="Genomic_DNA"/>
</dbReference>
<protein>
    <submittedName>
        <fullName evidence="2">Uncharacterized protein</fullName>
    </submittedName>
</protein>
<dbReference type="Proteomes" id="UP001291309">
    <property type="component" value="Unassembled WGS sequence"/>
</dbReference>
<sequence>MDGARGGVRRPLWSALLLLCLATPALAAEVTGYVESRTEYTRSRVRGLLPTDTLPEVRQLLELNVQPRVEYRPGGFVAADLSLFLQGAWRYRGLDAEGREVGVPPREATAARPFVSLSELYLSHEVVPALHLLAGRKRVLWGSGWAYNPTDLLNPPKDPTDPSSQRVGAYMLRVEVPLESYTFTLLASPAVLSQESGLPRALLVHPEWNARDDELHYLVAARAYALVADADVNLMLFHSNLYRDAFEDKTRLGFSFSRYFFTDYELHVEALVGRGSARNYPTPGCLDSREAAVDCSVRGEPLISRRRLDEGRLRPRVLVGTRYMFTDESLVSAEYLYQADGLKRSEFQDVVNGLSLLRSARELGVDPDRVTAELLGDPEEGLPQRFRFEPIARHYAFLSFQKPKIRDDFTVMATLVANLQDLSGLLAPSVAWATTEWMTLTLSGFLPFSGPSSRAATVPETGAKVSEFGLVPLSYRVLLQARLFY</sequence>
<gene>
    <name evidence="2" type="ORF">SYV04_10265</name>
</gene>
<comment type="caution">
    <text evidence="2">The sequence shown here is derived from an EMBL/GenBank/DDBJ whole genome shotgun (WGS) entry which is preliminary data.</text>
</comment>
<keyword evidence="3" id="KW-1185">Reference proteome</keyword>
<dbReference type="RefSeq" id="WP_321545500.1">
    <property type="nucleotide sequence ID" value="NZ_JAXIVS010000003.1"/>
</dbReference>
<organism evidence="2 3">
    <name type="scientific">Hyalangium rubrum</name>
    <dbReference type="NCBI Taxonomy" id="3103134"/>
    <lineage>
        <taxon>Bacteria</taxon>
        <taxon>Pseudomonadati</taxon>
        <taxon>Myxococcota</taxon>
        <taxon>Myxococcia</taxon>
        <taxon>Myxococcales</taxon>
        <taxon>Cystobacterineae</taxon>
        <taxon>Archangiaceae</taxon>
        <taxon>Hyalangium</taxon>
    </lineage>
</organism>
<evidence type="ECO:0000313" key="3">
    <source>
        <dbReference type="Proteomes" id="UP001291309"/>
    </source>
</evidence>
<feature type="chain" id="PRO_5045411797" evidence="1">
    <location>
        <begin position="28"/>
        <end position="485"/>
    </location>
</feature>